<dbReference type="EMBL" id="CADCUZ010000149">
    <property type="protein sequence ID" value="CAA9435158.1"/>
    <property type="molecule type" value="Genomic_DNA"/>
</dbReference>
<feature type="region of interest" description="Disordered" evidence="1">
    <location>
        <begin position="1"/>
        <end position="159"/>
    </location>
</feature>
<organism evidence="2">
    <name type="scientific">uncultured Rubrobacteraceae bacterium</name>
    <dbReference type="NCBI Taxonomy" id="349277"/>
    <lineage>
        <taxon>Bacteria</taxon>
        <taxon>Bacillati</taxon>
        <taxon>Actinomycetota</taxon>
        <taxon>Rubrobacteria</taxon>
        <taxon>Rubrobacterales</taxon>
        <taxon>Rubrobacteraceae</taxon>
        <taxon>environmental samples</taxon>
    </lineage>
</organism>
<dbReference type="AlphaFoldDB" id="A0A6J4QAG3"/>
<feature type="compositionally biased region" description="Basic and acidic residues" evidence="1">
    <location>
        <begin position="148"/>
        <end position="159"/>
    </location>
</feature>
<accession>A0A6J4QAG3</accession>
<gene>
    <name evidence="2" type="ORF">AVDCRST_MAG55-2956</name>
</gene>
<reference evidence="2" key="1">
    <citation type="submission" date="2020-02" db="EMBL/GenBank/DDBJ databases">
        <authorList>
            <person name="Meier V. D."/>
        </authorList>
    </citation>
    <scope>NUCLEOTIDE SEQUENCE</scope>
    <source>
        <strain evidence="2">AVDCRST_MAG55</strain>
    </source>
</reference>
<feature type="non-terminal residue" evidence="2">
    <location>
        <position position="1"/>
    </location>
</feature>
<feature type="compositionally biased region" description="Basic residues" evidence="1">
    <location>
        <begin position="23"/>
        <end position="36"/>
    </location>
</feature>
<feature type="compositionally biased region" description="Basic residues" evidence="1">
    <location>
        <begin position="118"/>
        <end position="147"/>
    </location>
</feature>
<feature type="compositionally biased region" description="Basic and acidic residues" evidence="1">
    <location>
        <begin position="72"/>
        <end position="82"/>
    </location>
</feature>
<protein>
    <submittedName>
        <fullName evidence="2">Arginine pathway regulatory protein ArgR, repressor of arg regulon</fullName>
    </submittedName>
</protein>
<sequence>GRDTRTGGQDDQAGPDPAAHLRAGTRHPAGRGRGAGRRGDRGGAGHRKPGLGGARGAQGRQPLPGPSARPRFGGDRGAPELRARHRSGQQPGRDPHQGRHGGRRLQRTRQGEGAQNSGHHRRAGHRAGYLARRRGGRRGSRSHRRRLPRQDSPCRERRV</sequence>
<evidence type="ECO:0000313" key="2">
    <source>
        <dbReference type="EMBL" id="CAA9435158.1"/>
    </source>
</evidence>
<evidence type="ECO:0000256" key="1">
    <source>
        <dbReference type="SAM" id="MobiDB-lite"/>
    </source>
</evidence>
<proteinExistence type="predicted"/>
<feature type="compositionally biased region" description="Basic residues" evidence="1">
    <location>
        <begin position="98"/>
        <end position="107"/>
    </location>
</feature>
<name>A0A6J4QAG3_9ACTN</name>
<feature type="non-terminal residue" evidence="2">
    <location>
        <position position="159"/>
    </location>
</feature>